<feature type="domain" description="F-box" evidence="1">
    <location>
        <begin position="54"/>
        <end position="85"/>
    </location>
</feature>
<accession>A0A811QWT1</accession>
<organism evidence="2 3">
    <name type="scientific">Miscanthus lutarioriparius</name>
    <dbReference type="NCBI Taxonomy" id="422564"/>
    <lineage>
        <taxon>Eukaryota</taxon>
        <taxon>Viridiplantae</taxon>
        <taxon>Streptophyta</taxon>
        <taxon>Embryophyta</taxon>
        <taxon>Tracheophyta</taxon>
        <taxon>Spermatophyta</taxon>
        <taxon>Magnoliopsida</taxon>
        <taxon>Liliopsida</taxon>
        <taxon>Poales</taxon>
        <taxon>Poaceae</taxon>
        <taxon>PACMAD clade</taxon>
        <taxon>Panicoideae</taxon>
        <taxon>Andropogonodae</taxon>
        <taxon>Andropogoneae</taxon>
        <taxon>Saccharinae</taxon>
        <taxon>Miscanthus</taxon>
    </lineage>
</organism>
<evidence type="ECO:0000313" key="2">
    <source>
        <dbReference type="EMBL" id="CAD6262524.1"/>
    </source>
</evidence>
<dbReference type="Gene3D" id="1.20.1280.50">
    <property type="match status" value="1"/>
</dbReference>
<sequence length="150" mass="16616">MAMTTAAAPPPRRDLLCGPHADRRIVEWITGLNLLWRKLSRRREATRSQGPASNEVLANVFQRLSPRSIAACCAVCLKWSVLLSSQRFASLAADDGNASSTACFAGLDGANAGRARHQRGDTVTAATWFPPLAKRQHRRSKKRQAFRRMF</sequence>
<name>A0A811QWT1_9POAL</name>
<dbReference type="InterPro" id="IPR036047">
    <property type="entry name" value="F-box-like_dom_sf"/>
</dbReference>
<comment type="caution">
    <text evidence="2">The sequence shown here is derived from an EMBL/GenBank/DDBJ whole genome shotgun (WGS) entry which is preliminary data.</text>
</comment>
<dbReference type="EMBL" id="CAJGYO010000012">
    <property type="protein sequence ID" value="CAD6262524.1"/>
    <property type="molecule type" value="Genomic_DNA"/>
</dbReference>
<dbReference type="OrthoDB" id="658104at2759"/>
<dbReference type="SUPFAM" id="SSF81383">
    <property type="entry name" value="F-box domain"/>
    <property type="match status" value="1"/>
</dbReference>
<evidence type="ECO:0000313" key="3">
    <source>
        <dbReference type="Proteomes" id="UP000604825"/>
    </source>
</evidence>
<dbReference type="AlphaFoldDB" id="A0A811QWT1"/>
<keyword evidence="3" id="KW-1185">Reference proteome</keyword>
<protein>
    <recommendedName>
        <fullName evidence="1">F-box domain-containing protein</fullName>
    </recommendedName>
</protein>
<gene>
    <name evidence="2" type="ORF">NCGR_LOCUS45865</name>
</gene>
<dbReference type="InterPro" id="IPR001810">
    <property type="entry name" value="F-box_dom"/>
</dbReference>
<evidence type="ECO:0000259" key="1">
    <source>
        <dbReference type="Pfam" id="PF12937"/>
    </source>
</evidence>
<proteinExistence type="predicted"/>
<reference evidence="2" key="1">
    <citation type="submission" date="2020-10" db="EMBL/GenBank/DDBJ databases">
        <authorList>
            <person name="Han B."/>
            <person name="Lu T."/>
            <person name="Zhao Q."/>
            <person name="Huang X."/>
            <person name="Zhao Y."/>
        </authorList>
    </citation>
    <scope>NUCLEOTIDE SEQUENCE</scope>
</reference>
<dbReference type="Proteomes" id="UP000604825">
    <property type="component" value="Unassembled WGS sequence"/>
</dbReference>
<dbReference type="Pfam" id="PF12937">
    <property type="entry name" value="F-box-like"/>
    <property type="match status" value="1"/>
</dbReference>